<keyword evidence="2" id="KW-1133">Transmembrane helix</keyword>
<feature type="region of interest" description="Disordered" evidence="1">
    <location>
        <begin position="1"/>
        <end position="38"/>
    </location>
</feature>
<feature type="compositionally biased region" description="Basic residues" evidence="1">
    <location>
        <begin position="24"/>
        <end position="36"/>
    </location>
</feature>
<keyword evidence="4" id="KW-1185">Reference proteome</keyword>
<name>A0A3N4KKI9_9PEZI</name>
<accession>A0A3N4KKI9</accession>
<dbReference type="InParanoid" id="A0A3N4KKI9"/>
<feature type="transmembrane region" description="Helical" evidence="2">
    <location>
        <begin position="52"/>
        <end position="73"/>
    </location>
</feature>
<evidence type="ECO:0000256" key="2">
    <source>
        <dbReference type="SAM" id="Phobius"/>
    </source>
</evidence>
<protein>
    <submittedName>
        <fullName evidence="3">Uncharacterized protein</fullName>
    </submittedName>
</protein>
<gene>
    <name evidence="3" type="ORF">P167DRAFT_607597</name>
</gene>
<evidence type="ECO:0000313" key="3">
    <source>
        <dbReference type="EMBL" id="RPB09909.1"/>
    </source>
</evidence>
<evidence type="ECO:0000313" key="4">
    <source>
        <dbReference type="Proteomes" id="UP000277580"/>
    </source>
</evidence>
<evidence type="ECO:0000256" key="1">
    <source>
        <dbReference type="SAM" id="MobiDB-lite"/>
    </source>
</evidence>
<dbReference type="EMBL" id="ML119147">
    <property type="protein sequence ID" value="RPB09909.1"/>
    <property type="molecule type" value="Genomic_DNA"/>
</dbReference>
<feature type="compositionally biased region" description="Pro residues" evidence="1">
    <location>
        <begin position="10"/>
        <end position="23"/>
    </location>
</feature>
<proteinExistence type="predicted"/>
<keyword evidence="2" id="KW-0472">Membrane</keyword>
<keyword evidence="2" id="KW-0812">Transmembrane</keyword>
<sequence>MRPKAIYKPPLAPSPSSSPTPSPRPKRTRRLHRRRPPPTINWAAAHARLYTFLAQTLAGLVLGYVFFLLLCAWDHVRGGVPDRRELVCPEVRVRRVVCVEPGREDPGEVGREWGRPEKVEKVDWGRVGRVLGGDVVG</sequence>
<dbReference type="AlphaFoldDB" id="A0A3N4KKI9"/>
<reference evidence="3 4" key="1">
    <citation type="journal article" date="2018" name="Nat. Ecol. Evol.">
        <title>Pezizomycetes genomes reveal the molecular basis of ectomycorrhizal truffle lifestyle.</title>
        <authorList>
            <person name="Murat C."/>
            <person name="Payen T."/>
            <person name="Noel B."/>
            <person name="Kuo A."/>
            <person name="Morin E."/>
            <person name="Chen J."/>
            <person name="Kohler A."/>
            <person name="Krizsan K."/>
            <person name="Balestrini R."/>
            <person name="Da Silva C."/>
            <person name="Montanini B."/>
            <person name="Hainaut M."/>
            <person name="Levati E."/>
            <person name="Barry K.W."/>
            <person name="Belfiori B."/>
            <person name="Cichocki N."/>
            <person name="Clum A."/>
            <person name="Dockter R.B."/>
            <person name="Fauchery L."/>
            <person name="Guy J."/>
            <person name="Iotti M."/>
            <person name="Le Tacon F."/>
            <person name="Lindquist E.A."/>
            <person name="Lipzen A."/>
            <person name="Malagnac F."/>
            <person name="Mello A."/>
            <person name="Molinier V."/>
            <person name="Miyauchi S."/>
            <person name="Poulain J."/>
            <person name="Riccioni C."/>
            <person name="Rubini A."/>
            <person name="Sitrit Y."/>
            <person name="Splivallo R."/>
            <person name="Traeger S."/>
            <person name="Wang M."/>
            <person name="Zifcakova L."/>
            <person name="Wipf D."/>
            <person name="Zambonelli A."/>
            <person name="Paolocci F."/>
            <person name="Nowrousian M."/>
            <person name="Ottonello S."/>
            <person name="Baldrian P."/>
            <person name="Spatafora J.W."/>
            <person name="Henrissat B."/>
            <person name="Nagy L.G."/>
            <person name="Aury J.M."/>
            <person name="Wincker P."/>
            <person name="Grigoriev I.V."/>
            <person name="Bonfante P."/>
            <person name="Martin F.M."/>
        </authorList>
    </citation>
    <scope>NUCLEOTIDE SEQUENCE [LARGE SCALE GENOMIC DNA]</scope>
    <source>
        <strain evidence="3 4">CCBAS932</strain>
    </source>
</reference>
<dbReference type="Proteomes" id="UP000277580">
    <property type="component" value="Unassembled WGS sequence"/>
</dbReference>
<organism evidence="3 4">
    <name type="scientific">Morchella conica CCBAS932</name>
    <dbReference type="NCBI Taxonomy" id="1392247"/>
    <lineage>
        <taxon>Eukaryota</taxon>
        <taxon>Fungi</taxon>
        <taxon>Dikarya</taxon>
        <taxon>Ascomycota</taxon>
        <taxon>Pezizomycotina</taxon>
        <taxon>Pezizomycetes</taxon>
        <taxon>Pezizales</taxon>
        <taxon>Morchellaceae</taxon>
        <taxon>Morchella</taxon>
    </lineage>
</organism>